<organism evidence="1 2">
    <name type="scientific">Caenorhabditis japonica</name>
    <dbReference type="NCBI Taxonomy" id="281687"/>
    <lineage>
        <taxon>Eukaryota</taxon>
        <taxon>Metazoa</taxon>
        <taxon>Ecdysozoa</taxon>
        <taxon>Nematoda</taxon>
        <taxon>Chromadorea</taxon>
        <taxon>Rhabditida</taxon>
        <taxon>Rhabditina</taxon>
        <taxon>Rhabditomorpha</taxon>
        <taxon>Rhabditoidea</taxon>
        <taxon>Rhabditidae</taxon>
        <taxon>Peloderinae</taxon>
        <taxon>Caenorhabditis</taxon>
    </lineage>
</organism>
<evidence type="ECO:0000313" key="1">
    <source>
        <dbReference type="EnsemblMetazoa" id="CJA07202b.1"/>
    </source>
</evidence>
<keyword evidence="2" id="KW-1185">Reference proteome</keyword>
<protein>
    <submittedName>
        <fullName evidence="1">Uncharacterized protein</fullName>
    </submittedName>
</protein>
<reference evidence="1" key="2">
    <citation type="submission" date="2022-06" db="UniProtKB">
        <authorList>
            <consortium name="EnsemblMetazoa"/>
        </authorList>
    </citation>
    <scope>IDENTIFICATION</scope>
    <source>
        <strain evidence="1">DF5081</strain>
    </source>
</reference>
<dbReference type="AlphaFoldDB" id="A0A8R1DMX4"/>
<proteinExistence type="predicted"/>
<sequence length="73" mass="7833">MARATNPPPISPQLTVSTSDSLQFLLFHASPSSVDGAAIKEISENSEGKFSTSYNLDTNGHVLLETPSQNQKE</sequence>
<accession>A0A8R1DMX4</accession>
<evidence type="ECO:0000313" key="2">
    <source>
        <dbReference type="Proteomes" id="UP000005237"/>
    </source>
</evidence>
<dbReference type="EnsemblMetazoa" id="CJA07202b.1">
    <property type="protein sequence ID" value="CJA07202b.1"/>
    <property type="gene ID" value="WBGene00126406"/>
</dbReference>
<reference evidence="2" key="1">
    <citation type="submission" date="2010-08" db="EMBL/GenBank/DDBJ databases">
        <authorList>
            <consortium name="Caenorhabditis japonica Sequencing Consortium"/>
            <person name="Wilson R.K."/>
        </authorList>
    </citation>
    <scope>NUCLEOTIDE SEQUENCE [LARGE SCALE GENOMIC DNA]</scope>
    <source>
        <strain evidence="2">DF5081</strain>
    </source>
</reference>
<name>A0A8R1DMX4_CAEJA</name>
<dbReference type="Proteomes" id="UP000005237">
    <property type="component" value="Unassembled WGS sequence"/>
</dbReference>